<proteinExistence type="predicted"/>
<comment type="subcellular location">
    <subcellularLocation>
        <location evidence="1">Membrane</location>
        <topology evidence="1">Multi-pass membrane protein</topology>
    </subcellularLocation>
</comment>
<dbReference type="SUPFAM" id="SSF81324">
    <property type="entry name" value="Voltage-gated potassium channels"/>
    <property type="match status" value="1"/>
</dbReference>
<evidence type="ECO:0000256" key="2">
    <source>
        <dbReference type="ARBA" id="ARBA00022692"/>
    </source>
</evidence>
<keyword evidence="4 5" id="KW-0472">Membrane</keyword>
<evidence type="ECO:0000256" key="3">
    <source>
        <dbReference type="ARBA" id="ARBA00022989"/>
    </source>
</evidence>
<dbReference type="PANTHER" id="PTHR10037:SF230">
    <property type="entry name" value="CA[2+]-CHANNEL PROTEIN ALPHA[[1]] SUBUNIT T, ISOFORM F"/>
    <property type="match status" value="1"/>
</dbReference>
<dbReference type="GO" id="GO:0008332">
    <property type="term" value="F:low voltage-gated calcium channel activity"/>
    <property type="evidence" value="ECO:0007669"/>
    <property type="project" value="TreeGrafter"/>
</dbReference>
<protein>
    <recommendedName>
        <fullName evidence="6">Ion transport domain-containing protein</fullName>
    </recommendedName>
</protein>
<feature type="transmembrane region" description="Helical" evidence="5">
    <location>
        <begin position="247"/>
        <end position="276"/>
    </location>
</feature>
<name>A0A7S0ZVD2_NOCSC</name>
<evidence type="ECO:0000313" key="7">
    <source>
        <dbReference type="EMBL" id="CAD8833930.1"/>
    </source>
</evidence>
<evidence type="ECO:0000256" key="4">
    <source>
        <dbReference type="ARBA" id="ARBA00023136"/>
    </source>
</evidence>
<feature type="transmembrane region" description="Helical" evidence="5">
    <location>
        <begin position="209"/>
        <end position="227"/>
    </location>
</feature>
<dbReference type="GO" id="GO:0005248">
    <property type="term" value="F:voltage-gated sodium channel activity"/>
    <property type="evidence" value="ECO:0007669"/>
    <property type="project" value="TreeGrafter"/>
</dbReference>
<dbReference type="Gene3D" id="1.20.120.350">
    <property type="entry name" value="Voltage-gated potassium channels. Chain C"/>
    <property type="match status" value="1"/>
</dbReference>
<dbReference type="InterPro" id="IPR027359">
    <property type="entry name" value="Volt_channel_dom_sf"/>
</dbReference>
<dbReference type="GO" id="GO:0070509">
    <property type="term" value="P:calcium ion import"/>
    <property type="evidence" value="ECO:0007669"/>
    <property type="project" value="TreeGrafter"/>
</dbReference>
<keyword evidence="3 5" id="KW-1133">Transmembrane helix</keyword>
<feature type="transmembrane region" description="Helical" evidence="5">
    <location>
        <begin position="102"/>
        <end position="127"/>
    </location>
</feature>
<gene>
    <name evidence="7" type="ORF">NSCI0253_LOCUS8278</name>
</gene>
<dbReference type="InterPro" id="IPR005821">
    <property type="entry name" value="Ion_trans_dom"/>
</dbReference>
<organism evidence="7">
    <name type="scientific">Noctiluca scintillans</name>
    <name type="common">Sea sparkle</name>
    <name type="synonym">Red tide dinoflagellate</name>
    <dbReference type="NCBI Taxonomy" id="2966"/>
    <lineage>
        <taxon>Eukaryota</taxon>
        <taxon>Sar</taxon>
        <taxon>Alveolata</taxon>
        <taxon>Dinophyceae</taxon>
        <taxon>Noctilucales</taxon>
        <taxon>Noctilucaceae</taxon>
        <taxon>Noctiluca</taxon>
    </lineage>
</organism>
<feature type="transmembrane region" description="Helical" evidence="5">
    <location>
        <begin position="174"/>
        <end position="197"/>
    </location>
</feature>
<dbReference type="Gene3D" id="1.10.287.70">
    <property type="match status" value="1"/>
</dbReference>
<dbReference type="EMBL" id="HBFQ01011768">
    <property type="protein sequence ID" value="CAD8833930.1"/>
    <property type="molecule type" value="Transcribed_RNA"/>
</dbReference>
<evidence type="ECO:0000259" key="6">
    <source>
        <dbReference type="Pfam" id="PF00520"/>
    </source>
</evidence>
<reference evidence="7" key="1">
    <citation type="submission" date="2021-01" db="EMBL/GenBank/DDBJ databases">
        <authorList>
            <person name="Corre E."/>
            <person name="Pelletier E."/>
            <person name="Niang G."/>
            <person name="Scheremetjew M."/>
            <person name="Finn R."/>
            <person name="Kale V."/>
            <person name="Holt S."/>
            <person name="Cochrane G."/>
            <person name="Meng A."/>
            <person name="Brown T."/>
            <person name="Cohen L."/>
        </authorList>
    </citation>
    <scope>NUCLEOTIDE SEQUENCE</scope>
</reference>
<dbReference type="PANTHER" id="PTHR10037">
    <property type="entry name" value="VOLTAGE-GATED CATION CHANNEL CALCIUM AND SODIUM"/>
    <property type="match status" value="1"/>
</dbReference>
<evidence type="ECO:0000256" key="5">
    <source>
        <dbReference type="SAM" id="Phobius"/>
    </source>
</evidence>
<feature type="domain" description="Ion transport" evidence="6">
    <location>
        <begin position="34"/>
        <end position="271"/>
    </location>
</feature>
<keyword evidence="2 5" id="KW-0812">Transmembrane</keyword>
<dbReference type="Pfam" id="PF00520">
    <property type="entry name" value="Ion_trans"/>
    <property type="match status" value="1"/>
</dbReference>
<dbReference type="InterPro" id="IPR043203">
    <property type="entry name" value="VGCC_Ca_Na"/>
</dbReference>
<dbReference type="AlphaFoldDB" id="A0A7S0ZVD2"/>
<sequence length="441" mass="49780">MLAVQKAYYRPQYRVSDFYHTDGLPQRIAKSHALEMMTNFVIFTNAIWIAIDADLNPEPLLIRSHAIFQVMEQAFCFYYVGEWLVRLFAFKSKWSALQDTSFVFDTVLVFITVLDVWVLSVVLLIWLEGGSPSWLSDTQVLRLLRLGRLIRTARMVHLLRAMPELLIMVRGMVAAVRSVALTLILLLVITYVFAIAFKSFTEGTTLHADYFNTVPKACLSLLLHGALPDHASFFDEVFAIDGALGMLVLVFIFTASLTVLNLLVGVLVEVVGVVAAAEKDELAASLVRDSLTAILVGNDRNNDCKISKDEFEQMLLKQDATKAMRQVGVDVVGLAELSDFIFEGGNKELSFDDFFKLILMLRGSNGATVRDIVNMRKFMMQELVLLETNIMNLLDSHARMLSDRRSNNRRSSGRRNANVHRARTFQIGPACDRVDRRDTLR</sequence>
<evidence type="ECO:0000256" key="1">
    <source>
        <dbReference type="ARBA" id="ARBA00004141"/>
    </source>
</evidence>
<dbReference type="GO" id="GO:0086010">
    <property type="term" value="P:membrane depolarization during action potential"/>
    <property type="evidence" value="ECO:0007669"/>
    <property type="project" value="TreeGrafter"/>
</dbReference>
<accession>A0A7S0ZVD2</accession>
<dbReference type="GO" id="GO:0001518">
    <property type="term" value="C:voltage-gated sodium channel complex"/>
    <property type="evidence" value="ECO:0007669"/>
    <property type="project" value="TreeGrafter"/>
</dbReference>